<evidence type="ECO:0000313" key="3">
    <source>
        <dbReference type="EMBL" id="PLU03844.1"/>
    </source>
</evidence>
<dbReference type="Proteomes" id="UP001190825">
    <property type="component" value="Unassembled WGS sequence"/>
</dbReference>
<dbReference type="Pfam" id="PF10099">
    <property type="entry name" value="RskA_C"/>
    <property type="match status" value="1"/>
</dbReference>
<proteinExistence type="predicted"/>
<organism evidence="4">
    <name type="scientific">Sinorhizobium medicae</name>
    <dbReference type="NCBI Taxonomy" id="110321"/>
    <lineage>
        <taxon>Bacteria</taxon>
        <taxon>Pseudomonadati</taxon>
        <taxon>Pseudomonadota</taxon>
        <taxon>Alphaproteobacteria</taxon>
        <taxon>Hyphomicrobiales</taxon>
        <taxon>Rhizobiaceae</taxon>
        <taxon>Sinorhizobium/Ensifer group</taxon>
        <taxon>Sinorhizobium</taxon>
    </lineage>
</organism>
<gene>
    <name evidence="3" type="ORF">BMJ33_13155</name>
    <name evidence="4" type="ORF">EMEDMD4_10106</name>
</gene>
<keyword evidence="1" id="KW-0472">Membrane</keyword>
<keyword evidence="5" id="KW-1185">Reference proteome</keyword>
<dbReference type="GO" id="GO:0016989">
    <property type="term" value="F:sigma factor antagonist activity"/>
    <property type="evidence" value="ECO:0007669"/>
    <property type="project" value="TreeGrafter"/>
</dbReference>
<dbReference type="GO" id="GO:0005886">
    <property type="term" value="C:plasma membrane"/>
    <property type="evidence" value="ECO:0007669"/>
    <property type="project" value="InterPro"/>
</dbReference>
<dbReference type="EMBL" id="NBUC01000067">
    <property type="protein sequence ID" value="PLU03844.1"/>
    <property type="molecule type" value="Genomic_DNA"/>
</dbReference>
<reference evidence="3" key="1">
    <citation type="submission" date="2017-04" db="EMBL/GenBank/DDBJ databases">
        <authorList>
            <person name="Porter S."/>
            <person name="Friesen M.L."/>
            <person name="Faber-Hammond J."/>
        </authorList>
    </citation>
    <scope>NUCLEOTIDE SEQUENCE</scope>
    <source>
        <strain evidence="3">Str16</strain>
    </source>
</reference>
<dbReference type="AlphaFoldDB" id="A0A508WN94"/>
<feature type="transmembrane region" description="Helical" evidence="1">
    <location>
        <begin position="97"/>
        <end position="121"/>
    </location>
</feature>
<feature type="domain" description="Anti-sigma K factor RskA C-terminal" evidence="2">
    <location>
        <begin position="106"/>
        <end position="227"/>
    </location>
</feature>
<dbReference type="GeneID" id="61611203"/>
<dbReference type="OMA" id="KDYELWM"/>
<dbReference type="InterPro" id="IPR018764">
    <property type="entry name" value="RskA_C"/>
</dbReference>
<protein>
    <submittedName>
        <fullName evidence="3">Anti-sigma factor</fullName>
    </submittedName>
</protein>
<name>A0A508WN94_9HYPH</name>
<sequence>MTTQKPESGDSRRDEVIAGEYVLGVLSAEDRRKAEARMATDRNFAAMVARWQNNLAAFGDPYETVAPRRRYGGSVGRGAFEERRGAHDQRGVWGSLALWRSLALASLSAIVVMAGAMAGLFSSRPGGTPLVANLESSGGPVNLVLHFEPDTGRLWLSPTAAVRDRSLELWLTKGDDAPVSLGVLLPPSEGATVLEPRLRGRIAPGSRLFVSVEPRGGSPKGAPTGAVIAQGMARVF</sequence>
<evidence type="ECO:0000313" key="4">
    <source>
        <dbReference type="EMBL" id="VTZ58930.1"/>
    </source>
</evidence>
<evidence type="ECO:0000259" key="2">
    <source>
        <dbReference type="Pfam" id="PF10099"/>
    </source>
</evidence>
<reference evidence="3 5" key="2">
    <citation type="journal article" date="2018" name="FEMS Microbiol. Ecol.">
        <title>Co-invading symbiotic mutualists of Medicago polymorpha retain high ancestral diversity and contain diverse accessory genomes.</title>
        <authorList>
            <person name="Porter S.S."/>
            <person name="Faber-Hammond J.J."/>
            <person name="Friesen M.L."/>
        </authorList>
    </citation>
    <scope>NUCLEOTIDE SEQUENCE [LARGE SCALE GENOMIC DNA]</scope>
    <source>
        <strain evidence="3 5">Str16</strain>
    </source>
</reference>
<evidence type="ECO:0000313" key="5">
    <source>
        <dbReference type="Proteomes" id="UP001190825"/>
    </source>
</evidence>
<dbReference type="GO" id="GO:0006417">
    <property type="term" value="P:regulation of translation"/>
    <property type="evidence" value="ECO:0007669"/>
    <property type="project" value="TreeGrafter"/>
</dbReference>
<dbReference type="PANTHER" id="PTHR37461:SF1">
    <property type="entry name" value="ANTI-SIGMA-K FACTOR RSKA"/>
    <property type="match status" value="1"/>
</dbReference>
<dbReference type="RefSeq" id="WP_011974290.1">
    <property type="nucleotide sequence ID" value="NZ_ATYC01000022.1"/>
</dbReference>
<reference evidence="4" key="3">
    <citation type="submission" date="2019-06" db="EMBL/GenBank/DDBJ databases">
        <authorList>
            <person name="Le Quere A."/>
            <person name="Colella S."/>
        </authorList>
    </citation>
    <scope>NUCLEOTIDE SEQUENCE</scope>
    <source>
        <strain evidence="4">EmedicaeMD41</strain>
    </source>
</reference>
<accession>A0A508WN94</accession>
<dbReference type="EMBL" id="CABFNB010000001">
    <property type="protein sequence ID" value="VTZ58930.1"/>
    <property type="molecule type" value="Genomic_DNA"/>
</dbReference>
<dbReference type="PANTHER" id="PTHR37461">
    <property type="entry name" value="ANTI-SIGMA-K FACTOR RSKA"/>
    <property type="match status" value="1"/>
</dbReference>
<keyword evidence="1" id="KW-1133">Transmembrane helix</keyword>
<dbReference type="Proteomes" id="UP000507954">
    <property type="component" value="Unassembled WGS sequence"/>
</dbReference>
<dbReference type="InterPro" id="IPR051474">
    <property type="entry name" value="Anti-sigma-K/W_factor"/>
</dbReference>
<keyword evidence="1" id="KW-0812">Transmembrane</keyword>
<evidence type="ECO:0000256" key="1">
    <source>
        <dbReference type="SAM" id="Phobius"/>
    </source>
</evidence>